<keyword evidence="2" id="KW-1185">Reference proteome</keyword>
<evidence type="ECO:0000313" key="1">
    <source>
        <dbReference type="EMBL" id="KAI5675877.1"/>
    </source>
</evidence>
<name>A0ACC0BT72_CATRO</name>
<accession>A0ACC0BT72</accession>
<dbReference type="EMBL" id="CM044702">
    <property type="protein sequence ID" value="KAI5675877.1"/>
    <property type="molecule type" value="Genomic_DNA"/>
</dbReference>
<dbReference type="Proteomes" id="UP001060085">
    <property type="component" value="Linkage Group LG02"/>
</dbReference>
<organism evidence="1 2">
    <name type="scientific">Catharanthus roseus</name>
    <name type="common">Madagascar periwinkle</name>
    <name type="synonym">Vinca rosea</name>
    <dbReference type="NCBI Taxonomy" id="4058"/>
    <lineage>
        <taxon>Eukaryota</taxon>
        <taxon>Viridiplantae</taxon>
        <taxon>Streptophyta</taxon>
        <taxon>Embryophyta</taxon>
        <taxon>Tracheophyta</taxon>
        <taxon>Spermatophyta</taxon>
        <taxon>Magnoliopsida</taxon>
        <taxon>eudicotyledons</taxon>
        <taxon>Gunneridae</taxon>
        <taxon>Pentapetalae</taxon>
        <taxon>asterids</taxon>
        <taxon>lamiids</taxon>
        <taxon>Gentianales</taxon>
        <taxon>Apocynaceae</taxon>
        <taxon>Rauvolfioideae</taxon>
        <taxon>Vinceae</taxon>
        <taxon>Catharanthinae</taxon>
        <taxon>Catharanthus</taxon>
    </lineage>
</organism>
<proteinExistence type="predicted"/>
<gene>
    <name evidence="1" type="ORF">M9H77_06827</name>
</gene>
<protein>
    <submittedName>
        <fullName evidence="1">Uncharacterized protein</fullName>
    </submittedName>
</protein>
<reference evidence="2" key="1">
    <citation type="journal article" date="2023" name="Nat. Plants">
        <title>Single-cell RNA sequencing provides a high-resolution roadmap for understanding the multicellular compartmentation of specialized metabolism.</title>
        <authorList>
            <person name="Sun S."/>
            <person name="Shen X."/>
            <person name="Li Y."/>
            <person name="Li Y."/>
            <person name="Wang S."/>
            <person name="Li R."/>
            <person name="Zhang H."/>
            <person name="Shen G."/>
            <person name="Guo B."/>
            <person name="Wei J."/>
            <person name="Xu J."/>
            <person name="St-Pierre B."/>
            <person name="Chen S."/>
            <person name="Sun C."/>
        </authorList>
    </citation>
    <scope>NUCLEOTIDE SEQUENCE [LARGE SCALE GENOMIC DNA]</scope>
</reference>
<evidence type="ECO:0000313" key="2">
    <source>
        <dbReference type="Proteomes" id="UP001060085"/>
    </source>
</evidence>
<comment type="caution">
    <text evidence="1">The sequence shown here is derived from an EMBL/GenBank/DDBJ whole genome shotgun (WGS) entry which is preliminary data.</text>
</comment>
<sequence length="150" mass="16783">MQQLRCRVQSFSERPGPTSDGTIVFMRDYLSITRALILLSSVATGQTLLVKQSVEDSEYPIENSSRYVCLYNNNSYIGNHFHPNIEKRGHDSKSDFMVIGYSDWWLVKTKVTENNRGCNKGGHDSHGGVRSRGGENCGNIQQQNPSALLA</sequence>